<dbReference type="FunCoup" id="H2AYZ8">
    <property type="interactions" value="1153"/>
</dbReference>
<dbReference type="RefSeq" id="XP_003958689.1">
    <property type="nucleotide sequence ID" value="XM_003958640.1"/>
</dbReference>
<dbReference type="GO" id="GO:0035542">
    <property type="term" value="P:regulation of SNARE complex assembly"/>
    <property type="evidence" value="ECO:0007669"/>
    <property type="project" value="EnsemblFungi"/>
</dbReference>
<dbReference type="GO" id="GO:0016197">
    <property type="term" value="P:endosomal transport"/>
    <property type="evidence" value="ECO:0007669"/>
    <property type="project" value="TreeGrafter"/>
</dbReference>
<dbReference type="GeneID" id="13887551"/>
<dbReference type="InterPro" id="IPR016534">
    <property type="entry name" value="VPS16"/>
</dbReference>
<dbReference type="GO" id="GO:0006623">
    <property type="term" value="P:protein targeting to vacuole"/>
    <property type="evidence" value="ECO:0007669"/>
    <property type="project" value="EnsemblFungi"/>
</dbReference>
<dbReference type="InterPro" id="IPR006926">
    <property type="entry name" value="Vps16_N"/>
</dbReference>
<dbReference type="AlphaFoldDB" id="H2AYZ8"/>
<dbReference type="Pfam" id="PF04840">
    <property type="entry name" value="Vps16_C"/>
    <property type="match status" value="1"/>
</dbReference>
<dbReference type="GO" id="GO:0030897">
    <property type="term" value="C:HOPS complex"/>
    <property type="evidence" value="ECO:0007669"/>
    <property type="project" value="EnsemblFungi"/>
</dbReference>
<keyword evidence="2" id="KW-0653">Protein transport</keyword>
<evidence type="ECO:0000313" key="5">
    <source>
        <dbReference type="EMBL" id="CCF59554.1"/>
    </source>
</evidence>
<dbReference type="Proteomes" id="UP000005220">
    <property type="component" value="Chromosome 8"/>
</dbReference>
<sequence>MQNLSFNWEKLQNVFYRSKTLTELKWSTGTMVGNFAISISFIAIQGNESIEIYNYLGELLGSLKLSLFHDIVKLEFDELTNNLIVVCSKSIKIVKNWSPLEIVTVQVSDEMTERIWDYKRRIVIFKGSQDVFQLNSQDKLEMLVANNEKFTILTKEHWHCNNEKVIILDTDHVFQIDLITTQISKLIKKSEWHRVSISSDGFIALYNAKFNKLQVFKEPERILLEHKIDGNPISIKWCGNDTIVCAFDDEIKLYGPQGSFVTFWYPDSIFSIRTEIDGLKIFTKKQILFVSRVQACTSNIFRIGSTEPGAMLLDSWNLLADHAPRAIENLKNFNLAKGVMDCIEASMEEFDPQLQKLLLNAASFGKSSLPHSTFNSETFVNACELLKLLNILHDLGIFITKRQYDVMGLNEVIEWLLISHKYYESIEICKLLNQKALYPKVFEHWASTKIKLSNDLEDNELLSAIQNQLRELPVNIRAPMSEVAESALSEGYFSLARSLALLDSDSEAKIITLIKLDDNSLALKESLKTESPEFVLSLLLELKKKLTASQLSKLLIMDMSEDQLYAYFQRHDHEFCFDFYRQSDRYVDLAYCLIEQGKGQNSLDSFLPQIKSLYSNVVNDPISKDKCNLIERVESLNKYQENLSGIFKIDFHGLTLDQTLSKLIGMQQEKYVKTLIKMFKINEKKYYFTAYKTFVELKKFEEVYQFATNKKSPIGLLPLYKKLRSKGYKKEAARYVSLIPDLSYEDRKKMLLDCDGYQQLITLSIKEKDVAGLKELYKAIPPNEPQLKNMITEAMNKL</sequence>
<feature type="domain" description="Vps16 N-terminal" evidence="4">
    <location>
        <begin position="5"/>
        <end position="375"/>
    </location>
</feature>
<evidence type="ECO:0000256" key="1">
    <source>
        <dbReference type="ARBA" id="ARBA00009250"/>
    </source>
</evidence>
<dbReference type="GO" id="GO:0045324">
    <property type="term" value="P:late endosome to vacuole transport"/>
    <property type="evidence" value="ECO:0007669"/>
    <property type="project" value="EnsemblFungi"/>
</dbReference>
<dbReference type="Pfam" id="PF04841">
    <property type="entry name" value="Vps16_N"/>
    <property type="match status" value="1"/>
</dbReference>
<dbReference type="GO" id="GO:0006895">
    <property type="term" value="P:Golgi to endosome transport"/>
    <property type="evidence" value="ECO:0007669"/>
    <property type="project" value="EnsemblFungi"/>
</dbReference>
<protein>
    <recommendedName>
        <fullName evidence="2">Probable vacuolar protein sorting-associated protein 16 homolog</fullName>
    </recommendedName>
</protein>
<dbReference type="GO" id="GO:0003779">
    <property type="term" value="F:actin binding"/>
    <property type="evidence" value="ECO:0007669"/>
    <property type="project" value="TreeGrafter"/>
</dbReference>
<evidence type="ECO:0000259" key="4">
    <source>
        <dbReference type="Pfam" id="PF04841"/>
    </source>
</evidence>
<dbReference type="GO" id="GO:0005829">
    <property type="term" value="C:cytosol"/>
    <property type="evidence" value="ECO:0007669"/>
    <property type="project" value="GOC"/>
</dbReference>
<dbReference type="GO" id="GO:0000329">
    <property type="term" value="C:fungal-type vacuole membrane"/>
    <property type="evidence" value="ECO:0007669"/>
    <property type="project" value="EnsemblFungi"/>
</dbReference>
<dbReference type="GO" id="GO:0099022">
    <property type="term" value="P:vesicle tethering"/>
    <property type="evidence" value="ECO:0007669"/>
    <property type="project" value="EnsemblFungi"/>
</dbReference>
<dbReference type="PANTHER" id="PTHR12811">
    <property type="entry name" value="VACUOLAR PROTEIN SORTING VPS16"/>
    <property type="match status" value="1"/>
</dbReference>
<dbReference type="STRING" id="1071382.H2AYZ8"/>
<evidence type="ECO:0000256" key="2">
    <source>
        <dbReference type="PIRNR" id="PIRNR007949"/>
    </source>
</evidence>
<feature type="domain" description="Vps16 C-terminal" evidence="3">
    <location>
        <begin position="480"/>
        <end position="790"/>
    </location>
</feature>
<dbReference type="GO" id="GO:0035091">
    <property type="term" value="F:phosphatidylinositol binding"/>
    <property type="evidence" value="ECO:0007669"/>
    <property type="project" value="EnsemblFungi"/>
</dbReference>
<dbReference type="OrthoDB" id="1792at2759"/>
<proteinExistence type="inferred from homology"/>
<dbReference type="eggNOG" id="KOG2280">
    <property type="taxonomic scope" value="Eukaryota"/>
</dbReference>
<dbReference type="HOGENOM" id="CLU_008909_1_0_1"/>
<dbReference type="InterPro" id="IPR006925">
    <property type="entry name" value="Vps16_C"/>
</dbReference>
<name>H2AYZ8_KAZAF</name>
<keyword evidence="6" id="KW-1185">Reference proteome</keyword>
<dbReference type="PANTHER" id="PTHR12811:SF0">
    <property type="entry name" value="VACUOLAR PROTEIN SORTING-ASSOCIATED PROTEIN 16 HOMOLOG"/>
    <property type="match status" value="1"/>
</dbReference>
<dbReference type="GO" id="GO:0033263">
    <property type="term" value="C:CORVET complex"/>
    <property type="evidence" value="ECO:0007669"/>
    <property type="project" value="EnsemblFungi"/>
</dbReference>
<accession>H2AYZ8</accession>
<reference evidence="5 6" key="1">
    <citation type="journal article" date="2011" name="Proc. Natl. Acad. Sci. U.S.A.">
        <title>Evolutionary erosion of yeast sex chromosomes by mating-type switching accidents.</title>
        <authorList>
            <person name="Gordon J.L."/>
            <person name="Armisen D."/>
            <person name="Proux-Wera E."/>
            <person name="Oheigeartaigh S.S."/>
            <person name="Byrne K.P."/>
            <person name="Wolfe K.H."/>
        </authorList>
    </citation>
    <scope>NUCLEOTIDE SEQUENCE [LARGE SCALE GENOMIC DNA]</scope>
    <source>
        <strain evidence="6">ATCC 22294 / BCRC 22015 / CBS 2517 / CECT 1963 / NBRC 1671 / NRRL Y-8276</strain>
    </source>
</reference>
<dbReference type="GO" id="GO:0032889">
    <property type="term" value="P:regulation of vacuole fusion, non-autophagic"/>
    <property type="evidence" value="ECO:0007669"/>
    <property type="project" value="EnsemblFungi"/>
</dbReference>
<dbReference type="InterPro" id="IPR038132">
    <property type="entry name" value="Vps16_C_sf"/>
</dbReference>
<dbReference type="InParanoid" id="H2AYZ8"/>
<dbReference type="GO" id="GO:0042144">
    <property type="term" value="P:vacuole fusion, non-autophagic"/>
    <property type="evidence" value="ECO:0007669"/>
    <property type="project" value="EnsemblFungi"/>
</dbReference>
<organism evidence="5 6">
    <name type="scientific">Kazachstania africana (strain ATCC 22294 / BCRC 22015 / CBS 2517 / CECT 1963 / NBRC 1671 / NRRL Y-8276)</name>
    <name type="common">Yeast</name>
    <name type="synonym">Kluyveromyces africanus</name>
    <dbReference type="NCBI Taxonomy" id="1071382"/>
    <lineage>
        <taxon>Eukaryota</taxon>
        <taxon>Fungi</taxon>
        <taxon>Dikarya</taxon>
        <taxon>Ascomycota</taxon>
        <taxon>Saccharomycotina</taxon>
        <taxon>Saccharomycetes</taxon>
        <taxon>Saccharomycetales</taxon>
        <taxon>Saccharomycetaceae</taxon>
        <taxon>Kazachstania</taxon>
    </lineage>
</organism>
<comment type="function">
    <text evidence="2">Essential for vacuolar protein sorting. Required for vacuole biogenesis, stability and to maintain vacuole morphology.</text>
</comment>
<dbReference type="PIRSF" id="PIRSF007949">
    <property type="entry name" value="VPS16"/>
    <property type="match status" value="1"/>
</dbReference>
<dbReference type="EMBL" id="HE650828">
    <property type="protein sequence ID" value="CCF59554.1"/>
    <property type="molecule type" value="Genomic_DNA"/>
</dbReference>
<dbReference type="KEGG" id="kaf:KAFR_0H01440"/>
<comment type="similarity">
    <text evidence="1 2">Belongs to the VPS16 family.</text>
</comment>
<dbReference type="GO" id="GO:0031901">
    <property type="term" value="C:early endosome membrane"/>
    <property type="evidence" value="ECO:0007669"/>
    <property type="project" value="EnsemblFungi"/>
</dbReference>
<evidence type="ECO:0000313" key="6">
    <source>
        <dbReference type="Proteomes" id="UP000005220"/>
    </source>
</evidence>
<keyword evidence="2" id="KW-0813">Transport</keyword>
<evidence type="ECO:0000259" key="3">
    <source>
        <dbReference type="Pfam" id="PF04840"/>
    </source>
</evidence>
<dbReference type="Gene3D" id="1.10.150.780">
    <property type="entry name" value="Vps16, C-terminal region"/>
    <property type="match status" value="1"/>
</dbReference>
<gene>
    <name evidence="5" type="primary">KAFR0H01440</name>
    <name evidence="5" type="ORF">KAFR_0H01440</name>
</gene>